<evidence type="ECO:0000256" key="1">
    <source>
        <dbReference type="ARBA" id="ARBA00022729"/>
    </source>
</evidence>
<dbReference type="PANTHER" id="PTHR15462:SF8">
    <property type="entry name" value="SERINE PROTEASE"/>
    <property type="match status" value="1"/>
</dbReference>
<dbReference type="Gene3D" id="2.40.10.10">
    <property type="entry name" value="Trypsin-like serine proteases"/>
    <property type="match status" value="2"/>
</dbReference>
<dbReference type="Proteomes" id="UP001501094">
    <property type="component" value="Unassembled WGS sequence"/>
</dbReference>
<keyword evidence="1 2" id="KW-0732">Signal</keyword>
<dbReference type="InterPro" id="IPR009003">
    <property type="entry name" value="Peptidase_S1_PA"/>
</dbReference>
<feature type="chain" id="PRO_5045822614" evidence="2">
    <location>
        <begin position="24"/>
        <end position="370"/>
    </location>
</feature>
<organism evidence="3 4">
    <name type="scientific">Myceligenerans crystallogenes</name>
    <dbReference type="NCBI Taxonomy" id="316335"/>
    <lineage>
        <taxon>Bacteria</taxon>
        <taxon>Bacillati</taxon>
        <taxon>Actinomycetota</taxon>
        <taxon>Actinomycetes</taxon>
        <taxon>Micrococcales</taxon>
        <taxon>Promicromonosporaceae</taxon>
        <taxon>Myceligenerans</taxon>
    </lineage>
</organism>
<dbReference type="InterPro" id="IPR043504">
    <property type="entry name" value="Peptidase_S1_PA_chymotrypsin"/>
</dbReference>
<dbReference type="SUPFAM" id="SSF50494">
    <property type="entry name" value="Trypsin-like serine proteases"/>
    <property type="match status" value="1"/>
</dbReference>
<proteinExistence type="predicted"/>
<protein>
    <submittedName>
        <fullName evidence="3">Peptidase</fullName>
    </submittedName>
</protein>
<dbReference type="EMBL" id="BAAANL010000002">
    <property type="protein sequence ID" value="GAA1856418.1"/>
    <property type="molecule type" value="Genomic_DNA"/>
</dbReference>
<dbReference type="RefSeq" id="WP_344100580.1">
    <property type="nucleotide sequence ID" value="NZ_BAAANL010000002.1"/>
</dbReference>
<gene>
    <name evidence="3" type="ORF">GCM10009751_12020</name>
</gene>
<sequence length="370" mass="39467">MRRSHAVRLASITATAIATIAVATTTALGPVAQAGEAAAGSAASSGTAAARDTAIDSTVAPVLRNGRVHTYSARQMERVEAQGGDPEVLAYWTPERMAEAKPIDEPGDRELVGRQARALANQLALAATAEPVSTYSAPVAPQGVRPMARRTLPINTGKLFIGGFESGSWCSAAAINTGSKRVLITAGHCVHEGPGGTWHRNLVFVPMYRGHADYRAPYGKFQVATMHAFQGWTRSGYFSRDVAFASTYRNDRDQRLVGAVGGNGLTTGGSYRFTATIFGYPYNLDDGLRMQRCRKEVHRHGDRRTSLASGCGYGQGSSGGPWLWHYSSERGTGYARGVTSYGPRSGFSYIASPHFDSAVRDLAAAANRAF</sequence>
<comment type="caution">
    <text evidence="3">The sequence shown here is derived from an EMBL/GenBank/DDBJ whole genome shotgun (WGS) entry which is preliminary data.</text>
</comment>
<dbReference type="InterPro" id="IPR050966">
    <property type="entry name" value="Glutamyl_endopeptidase"/>
</dbReference>
<name>A0ABN2N7J1_9MICO</name>
<evidence type="ECO:0000256" key="2">
    <source>
        <dbReference type="SAM" id="SignalP"/>
    </source>
</evidence>
<dbReference type="PROSITE" id="PS00134">
    <property type="entry name" value="TRYPSIN_HIS"/>
    <property type="match status" value="1"/>
</dbReference>
<reference evidence="3 4" key="1">
    <citation type="journal article" date="2019" name="Int. J. Syst. Evol. Microbiol.">
        <title>The Global Catalogue of Microorganisms (GCM) 10K type strain sequencing project: providing services to taxonomists for standard genome sequencing and annotation.</title>
        <authorList>
            <consortium name="The Broad Institute Genomics Platform"/>
            <consortium name="The Broad Institute Genome Sequencing Center for Infectious Disease"/>
            <person name="Wu L."/>
            <person name="Ma J."/>
        </authorList>
    </citation>
    <scope>NUCLEOTIDE SEQUENCE [LARGE SCALE GENOMIC DNA]</scope>
    <source>
        <strain evidence="3 4">JCM 14326</strain>
    </source>
</reference>
<dbReference type="PANTHER" id="PTHR15462">
    <property type="entry name" value="SERINE PROTEASE"/>
    <property type="match status" value="1"/>
</dbReference>
<keyword evidence="4" id="KW-1185">Reference proteome</keyword>
<evidence type="ECO:0000313" key="4">
    <source>
        <dbReference type="Proteomes" id="UP001501094"/>
    </source>
</evidence>
<accession>A0ABN2N7J1</accession>
<evidence type="ECO:0000313" key="3">
    <source>
        <dbReference type="EMBL" id="GAA1856418.1"/>
    </source>
</evidence>
<dbReference type="InterPro" id="IPR018114">
    <property type="entry name" value="TRYPSIN_HIS"/>
</dbReference>
<feature type="signal peptide" evidence="2">
    <location>
        <begin position="1"/>
        <end position="23"/>
    </location>
</feature>